<comment type="caution">
    <text evidence="1">The sequence shown here is derived from an EMBL/GenBank/DDBJ whole genome shotgun (WGS) entry which is preliminary data.</text>
</comment>
<gene>
    <name evidence="1" type="ORF">E5358_00315</name>
</gene>
<organism evidence="1 2">
    <name type="scientific">Palleniella muris</name>
    <dbReference type="NCBI Taxonomy" id="3038145"/>
    <lineage>
        <taxon>Bacteria</taxon>
        <taxon>Pseudomonadati</taxon>
        <taxon>Bacteroidota</taxon>
        <taxon>Bacteroidia</taxon>
        <taxon>Bacteroidales</taxon>
        <taxon>Prevotellaceae</taxon>
        <taxon>Palleniella</taxon>
    </lineage>
</organism>
<protein>
    <submittedName>
        <fullName evidence="1">Acyltransferase</fullName>
    </submittedName>
</protein>
<keyword evidence="1" id="KW-0808">Transferase</keyword>
<name>A0AC61QUN7_9BACT</name>
<evidence type="ECO:0000313" key="2">
    <source>
        <dbReference type="Proteomes" id="UP000308886"/>
    </source>
</evidence>
<accession>A0AC61QUN7</accession>
<dbReference type="Proteomes" id="UP000308886">
    <property type="component" value="Unassembled WGS sequence"/>
</dbReference>
<keyword evidence="2" id="KW-1185">Reference proteome</keyword>
<evidence type="ECO:0000313" key="1">
    <source>
        <dbReference type="EMBL" id="TGX84260.1"/>
    </source>
</evidence>
<sequence>MRGIAILAIVLHNYTHWLGPMVKENEYTFSWHNVERLLAEISHPSWDIIAHLFSFFGHYGVPVFVFLSAYGLVMKYEGGGRQGWKPRKAVTEEGAWTFAKKHFMKLWIMMAVGYSAFVLVDYMTPGHYRYTFWNVVGQLGMFSNLYSDPDHAIWPGPYWYFGLTMQLYLVYRFVLYPGKASLSGLLSERWQTAVPVVLAVGCIAVQLSFEPLSAELNWFRYNCMGNLPVFALGIIYARGMERTEKSRLLEVPWAISALALVAVFSVDFVFWTFAPFFVCIGTIKLVRALPDALLRHLAWMGGISAAMFVCHPITRKVIIPISRHGEMYAGLLFYILATIIVAILFKKAIEIVTESINKS</sequence>
<reference evidence="1" key="1">
    <citation type="submission" date="2019-04" db="EMBL/GenBank/DDBJ databases">
        <title>Microbes associate with the intestines of laboratory mice.</title>
        <authorList>
            <person name="Navarre W."/>
            <person name="Wong E."/>
            <person name="Huang K."/>
            <person name="Tropini C."/>
            <person name="Ng K."/>
            <person name="Yu B."/>
        </authorList>
    </citation>
    <scope>NUCLEOTIDE SEQUENCE</scope>
    <source>
        <strain evidence="1">NM73_A23</strain>
    </source>
</reference>
<keyword evidence="1" id="KW-0012">Acyltransferase</keyword>
<proteinExistence type="predicted"/>
<dbReference type="EMBL" id="SRZC01000001">
    <property type="protein sequence ID" value="TGX84260.1"/>
    <property type="molecule type" value="Genomic_DNA"/>
</dbReference>